<organism evidence="1 2">
    <name type="scientific">Sporolactobacillus kofuensis</name>
    <dbReference type="NCBI Taxonomy" id="269672"/>
    <lineage>
        <taxon>Bacteria</taxon>
        <taxon>Bacillati</taxon>
        <taxon>Bacillota</taxon>
        <taxon>Bacilli</taxon>
        <taxon>Bacillales</taxon>
        <taxon>Sporolactobacillaceae</taxon>
        <taxon>Sporolactobacillus</taxon>
    </lineage>
</organism>
<comment type="caution">
    <text evidence="1">The sequence shown here is derived from an EMBL/GenBank/DDBJ whole genome shotgun (WGS) entry which is preliminary data.</text>
</comment>
<name>A0ABW1WE97_9BACL</name>
<dbReference type="Proteomes" id="UP001596267">
    <property type="component" value="Unassembled WGS sequence"/>
</dbReference>
<reference evidence="2" key="1">
    <citation type="journal article" date="2019" name="Int. J. Syst. Evol. Microbiol.">
        <title>The Global Catalogue of Microorganisms (GCM) 10K type strain sequencing project: providing services to taxonomists for standard genome sequencing and annotation.</title>
        <authorList>
            <consortium name="The Broad Institute Genomics Platform"/>
            <consortium name="The Broad Institute Genome Sequencing Center for Infectious Disease"/>
            <person name="Wu L."/>
            <person name="Ma J."/>
        </authorList>
    </citation>
    <scope>NUCLEOTIDE SEQUENCE [LARGE SCALE GENOMIC DNA]</scope>
    <source>
        <strain evidence="2">CCUG 42001</strain>
    </source>
</reference>
<protein>
    <recommendedName>
        <fullName evidence="3">Spore coat protein</fullName>
    </recommendedName>
</protein>
<dbReference type="EMBL" id="JBHSTQ010000009">
    <property type="protein sequence ID" value="MFC6386887.1"/>
    <property type="molecule type" value="Genomic_DNA"/>
</dbReference>
<proteinExistence type="predicted"/>
<accession>A0ABW1WE97</accession>
<dbReference type="RefSeq" id="WP_253054830.1">
    <property type="nucleotide sequence ID" value="NZ_JAMXWN010000009.1"/>
</dbReference>
<gene>
    <name evidence="1" type="ORF">ACFP7A_09760</name>
</gene>
<keyword evidence="2" id="KW-1185">Reference proteome</keyword>
<evidence type="ECO:0000313" key="1">
    <source>
        <dbReference type="EMBL" id="MFC6386887.1"/>
    </source>
</evidence>
<evidence type="ECO:0000313" key="2">
    <source>
        <dbReference type="Proteomes" id="UP001596267"/>
    </source>
</evidence>
<evidence type="ECO:0008006" key="3">
    <source>
        <dbReference type="Google" id="ProtNLM"/>
    </source>
</evidence>
<sequence>MGWNDFVYGPQSGGSGCGCGYNNTGNYGNGNYNNNNYGNQSDYGNRCDGRDLLKGISKNDFIKVFIKNSRPVTGFFAGVSRNILTLFNCEKHSVSTIDICLEDVVAIKSFGERFDDDKRHDDCDC</sequence>